<accession>A0A2M4C9A6</accession>
<keyword evidence="2" id="KW-0732">Signal</keyword>
<reference evidence="3" key="1">
    <citation type="submission" date="2018-01" db="EMBL/GenBank/DDBJ databases">
        <title>An insight into the sialome of Amazonian anophelines.</title>
        <authorList>
            <person name="Ribeiro J.M."/>
            <person name="Scarpassa V."/>
            <person name="Calvo E."/>
        </authorList>
    </citation>
    <scope>NUCLEOTIDE SEQUENCE</scope>
    <source>
        <tissue evidence="3">Salivary glands</tissue>
    </source>
</reference>
<proteinExistence type="predicted"/>
<feature type="region of interest" description="Disordered" evidence="1">
    <location>
        <begin position="48"/>
        <end position="74"/>
    </location>
</feature>
<evidence type="ECO:0000256" key="1">
    <source>
        <dbReference type="SAM" id="MobiDB-lite"/>
    </source>
</evidence>
<name>A0A2M4C9A6_9DIPT</name>
<feature type="signal peptide" evidence="2">
    <location>
        <begin position="1"/>
        <end position="23"/>
    </location>
</feature>
<protein>
    <submittedName>
        <fullName evidence="3">Putative secreted protein</fullName>
    </submittedName>
</protein>
<dbReference type="EMBL" id="GGFJ01012781">
    <property type="protein sequence ID" value="MBW61922.1"/>
    <property type="molecule type" value="Transcribed_RNA"/>
</dbReference>
<organism evidence="3">
    <name type="scientific">Anopheles marajoara</name>
    <dbReference type="NCBI Taxonomy" id="58244"/>
    <lineage>
        <taxon>Eukaryota</taxon>
        <taxon>Metazoa</taxon>
        <taxon>Ecdysozoa</taxon>
        <taxon>Arthropoda</taxon>
        <taxon>Hexapoda</taxon>
        <taxon>Insecta</taxon>
        <taxon>Pterygota</taxon>
        <taxon>Neoptera</taxon>
        <taxon>Endopterygota</taxon>
        <taxon>Diptera</taxon>
        <taxon>Nematocera</taxon>
        <taxon>Culicoidea</taxon>
        <taxon>Culicidae</taxon>
        <taxon>Anophelinae</taxon>
        <taxon>Anopheles</taxon>
    </lineage>
</organism>
<dbReference type="AlphaFoldDB" id="A0A2M4C9A6"/>
<evidence type="ECO:0000256" key="2">
    <source>
        <dbReference type="SAM" id="SignalP"/>
    </source>
</evidence>
<sequence length="94" mass="10128">MFLLKSLGTTGILLFSFFSSSSSSSAISSAGMGFGGILVESNPRNLESSFSSGRPRRPDLHVFHTRPTTPNSARTRGKLLLPDIKRHVCVCVCV</sequence>
<evidence type="ECO:0000313" key="3">
    <source>
        <dbReference type="EMBL" id="MBW61922.1"/>
    </source>
</evidence>
<feature type="chain" id="PRO_5014811559" evidence="2">
    <location>
        <begin position="24"/>
        <end position="94"/>
    </location>
</feature>